<dbReference type="GO" id="GO:0005879">
    <property type="term" value="C:axonemal microtubule"/>
    <property type="evidence" value="ECO:0007669"/>
    <property type="project" value="InterPro"/>
</dbReference>
<evidence type="ECO:0000256" key="6">
    <source>
        <dbReference type="ARBA" id="ARBA00038014"/>
    </source>
</evidence>
<dbReference type="EMBL" id="CAKKNE010000004">
    <property type="protein sequence ID" value="CAH0373730.1"/>
    <property type="molecule type" value="Genomic_DNA"/>
</dbReference>
<dbReference type="AlphaFoldDB" id="A0A8J2SKS3"/>
<dbReference type="Proteomes" id="UP000789595">
    <property type="component" value="Unassembled WGS sequence"/>
</dbReference>
<comment type="subcellular location">
    <subcellularLocation>
        <location evidence="1">Cell projection</location>
        <location evidence="1">Cilium</location>
    </subcellularLocation>
    <subcellularLocation>
        <location evidence="2">Cytoplasm</location>
        <location evidence="2">Cytoskeleton</location>
    </subcellularLocation>
</comment>
<reference evidence="7" key="1">
    <citation type="submission" date="2021-11" db="EMBL/GenBank/DDBJ databases">
        <authorList>
            <consortium name="Genoscope - CEA"/>
            <person name="William W."/>
        </authorList>
    </citation>
    <scope>NUCLEOTIDE SEQUENCE</scope>
</reference>
<keyword evidence="3" id="KW-0963">Cytoplasm</keyword>
<dbReference type="OrthoDB" id="546383at2759"/>
<comment type="caution">
    <text evidence="7">The sequence shown here is derived from an EMBL/GenBank/DDBJ whole genome shotgun (WGS) entry which is preliminary data.</text>
</comment>
<keyword evidence="5" id="KW-0966">Cell projection</keyword>
<dbReference type="PANTHER" id="PTHR20899">
    <property type="entry name" value="PIERCE HOMOLOG"/>
    <property type="match status" value="1"/>
</dbReference>
<comment type="similarity">
    <text evidence="6">Belongs to the PIERCE1 family.</text>
</comment>
<dbReference type="InterPro" id="IPR026507">
    <property type="entry name" value="PIRC1/2"/>
</dbReference>
<evidence type="ECO:0000256" key="3">
    <source>
        <dbReference type="ARBA" id="ARBA00022490"/>
    </source>
</evidence>
<proteinExistence type="inferred from homology"/>
<keyword evidence="8" id="KW-1185">Reference proteome</keyword>
<name>A0A8J2SKS3_9STRA</name>
<organism evidence="7 8">
    <name type="scientific">Pelagomonas calceolata</name>
    <dbReference type="NCBI Taxonomy" id="35677"/>
    <lineage>
        <taxon>Eukaryota</taxon>
        <taxon>Sar</taxon>
        <taxon>Stramenopiles</taxon>
        <taxon>Ochrophyta</taxon>
        <taxon>Pelagophyceae</taxon>
        <taxon>Pelagomonadales</taxon>
        <taxon>Pelagomonadaceae</taxon>
        <taxon>Pelagomonas</taxon>
    </lineage>
</organism>
<evidence type="ECO:0000256" key="5">
    <source>
        <dbReference type="ARBA" id="ARBA00023273"/>
    </source>
</evidence>
<evidence type="ECO:0000313" key="7">
    <source>
        <dbReference type="EMBL" id="CAH0373730.1"/>
    </source>
</evidence>
<accession>A0A8J2SKS3</accession>
<protein>
    <submittedName>
        <fullName evidence="7">Uncharacterized protein</fullName>
    </submittedName>
</protein>
<evidence type="ECO:0000313" key="8">
    <source>
        <dbReference type="Proteomes" id="UP000789595"/>
    </source>
</evidence>
<gene>
    <name evidence="7" type="ORF">PECAL_4P09620</name>
</gene>
<keyword evidence="4" id="KW-0206">Cytoskeleton</keyword>
<evidence type="ECO:0000256" key="4">
    <source>
        <dbReference type="ARBA" id="ARBA00023212"/>
    </source>
</evidence>
<evidence type="ECO:0000256" key="2">
    <source>
        <dbReference type="ARBA" id="ARBA00004245"/>
    </source>
</evidence>
<sequence>MSCRGRGTLTVRRSDNPFFQTTTGDIGQDFTKEVEYAAPTVERAPPRRTLVDNYDFGFLYEKMSDDIGAGQHHAPSNLSRAMGAQDTPAQLTRLKTMGAPASAATIAAAESRPSAADRVERILEIYKHAPKKEHEMYMTTSNVIGALKPNVATFTAERRARNQGFSNSFQGVKYRNQGLTTAVTKSNVHDMIDMM</sequence>
<dbReference type="PANTHER" id="PTHR20899:SF1">
    <property type="entry name" value="PIERCER OF MICROTUBULE WALL 1 PROTEIN"/>
    <property type="match status" value="1"/>
</dbReference>
<evidence type="ECO:0000256" key="1">
    <source>
        <dbReference type="ARBA" id="ARBA00004138"/>
    </source>
</evidence>
<dbReference type="GO" id="GO:0035082">
    <property type="term" value="P:axoneme assembly"/>
    <property type="evidence" value="ECO:0007669"/>
    <property type="project" value="InterPro"/>
</dbReference>